<dbReference type="EMBL" id="MLHQ01000001">
    <property type="protein sequence ID" value="OOF60285.1"/>
    <property type="molecule type" value="Genomic_DNA"/>
</dbReference>
<evidence type="ECO:0000256" key="1">
    <source>
        <dbReference type="ARBA" id="ARBA00022801"/>
    </source>
</evidence>
<dbReference type="AlphaFoldDB" id="A0A1V3JUZ0"/>
<dbReference type="SUPFAM" id="SSF53474">
    <property type="entry name" value="alpha/beta-Hydrolases"/>
    <property type="match status" value="1"/>
</dbReference>
<dbReference type="Pfam" id="PF07859">
    <property type="entry name" value="Abhydrolase_3"/>
    <property type="match status" value="1"/>
</dbReference>
<evidence type="ECO:0000259" key="2">
    <source>
        <dbReference type="Pfam" id="PF07859"/>
    </source>
</evidence>
<evidence type="ECO:0000313" key="3">
    <source>
        <dbReference type="EMBL" id="OOF60285.1"/>
    </source>
</evidence>
<dbReference type="PANTHER" id="PTHR48081:SF8">
    <property type="entry name" value="ALPHA_BETA HYDROLASE FOLD-3 DOMAIN-CONTAINING PROTEIN-RELATED"/>
    <property type="match status" value="1"/>
</dbReference>
<dbReference type="Proteomes" id="UP000188602">
    <property type="component" value="Unassembled WGS sequence"/>
</dbReference>
<keyword evidence="1 3" id="KW-0378">Hydrolase</keyword>
<evidence type="ECO:0000313" key="4">
    <source>
        <dbReference type="Proteomes" id="UP000188602"/>
    </source>
</evidence>
<gene>
    <name evidence="3" type="ORF">BKL49_00385</name>
</gene>
<sequence>MFEADNQKSVLENKHAVHWIVPSEGSQPAVNLYVYKPQQVKGKLPVIYFIHGGGYVMGNAKSGGDSLQTIADRQKAAVVSLEYRLASEAPFPADLNDAYHGLRYIYQNAEKLGLDNQRVVLMGESAGGGLTARLALYTRDQREFAPEGQVLIYPMLDYRTGTDTSPYRNPYSGEFAWTAAANRLGWTALRGGQSISDGQMPYFSPAMAKKLDNLPPTFIMVGDLDLFVNEDIDYANKLIQAGVPTELFVIPGVFHVFEMANPEGQKTKNYLNWRSNAIDQMFKNLRPEPKTMK</sequence>
<dbReference type="Gene3D" id="3.40.50.1820">
    <property type="entry name" value="alpha/beta hydrolase"/>
    <property type="match status" value="1"/>
</dbReference>
<organism evidence="3 4">
    <name type="scientific">Rodentibacter myodis</name>
    <dbReference type="NCBI Taxonomy" id="1907939"/>
    <lineage>
        <taxon>Bacteria</taxon>
        <taxon>Pseudomonadati</taxon>
        <taxon>Pseudomonadota</taxon>
        <taxon>Gammaproteobacteria</taxon>
        <taxon>Pasteurellales</taxon>
        <taxon>Pasteurellaceae</taxon>
        <taxon>Rodentibacter</taxon>
    </lineage>
</organism>
<dbReference type="STRING" id="1907939.BKL49_00385"/>
<proteinExistence type="predicted"/>
<dbReference type="PANTHER" id="PTHR48081">
    <property type="entry name" value="AB HYDROLASE SUPERFAMILY PROTEIN C4A8.06C"/>
    <property type="match status" value="1"/>
</dbReference>
<comment type="caution">
    <text evidence="3">The sequence shown here is derived from an EMBL/GenBank/DDBJ whole genome shotgun (WGS) entry which is preliminary data.</text>
</comment>
<dbReference type="InterPro" id="IPR013094">
    <property type="entry name" value="AB_hydrolase_3"/>
</dbReference>
<reference evidence="3 4" key="1">
    <citation type="submission" date="2016-10" db="EMBL/GenBank/DDBJ databases">
        <title>Rodentibacter gen. nov. and new species.</title>
        <authorList>
            <person name="Christensen H."/>
        </authorList>
    </citation>
    <scope>NUCLEOTIDE SEQUENCE [LARGE SCALE GENOMIC DNA]</scope>
    <source>
        <strain evidence="3 4">Ac151</strain>
    </source>
</reference>
<accession>A0A1V3JUZ0</accession>
<feature type="domain" description="Alpha/beta hydrolase fold-3" evidence="2">
    <location>
        <begin position="48"/>
        <end position="258"/>
    </location>
</feature>
<name>A0A1V3JUZ0_9PAST</name>
<dbReference type="GO" id="GO:0016787">
    <property type="term" value="F:hydrolase activity"/>
    <property type="evidence" value="ECO:0007669"/>
    <property type="project" value="UniProtKB-KW"/>
</dbReference>
<keyword evidence="4" id="KW-1185">Reference proteome</keyword>
<dbReference type="InterPro" id="IPR029058">
    <property type="entry name" value="AB_hydrolase_fold"/>
</dbReference>
<protein>
    <submittedName>
        <fullName evidence="3">Alpha/beta hydrolase</fullName>
    </submittedName>
</protein>
<dbReference type="InterPro" id="IPR050300">
    <property type="entry name" value="GDXG_lipolytic_enzyme"/>
</dbReference>